<dbReference type="SUPFAM" id="SSF56112">
    <property type="entry name" value="Protein kinase-like (PK-like)"/>
    <property type="match status" value="1"/>
</dbReference>
<evidence type="ECO:0000313" key="2">
    <source>
        <dbReference type="EMBL" id="EOA89357.1"/>
    </source>
</evidence>
<feature type="domain" description="Protein kinase" evidence="1">
    <location>
        <begin position="17"/>
        <end position="338"/>
    </location>
</feature>
<sequence length="361" mass="40601">MLLNRLARQIIPIPRISIRMASTIVGKSGRVYTQRGVLQERKDASMSIFKAESHDKSFVLKRVSKPFYDLSLRLAADLPESRRLRMHTDVSEDENVLIYPYYQDTLLGLLREDPEISDAARSKILRDTGEAIQELHSENWIHIDIKPDNILLNWTCDEEGTKTITHVALGDFDIAFKLEAGALLYTRHAVGNAMWRSPEGQTGRGLSKASDVYSFGLVVMFTQCIYTLGAGELLLINNYQELVKLGITPEQEILTRHFSYFGSANDGLLRRISSEKWAKAFKSASQMAELAVQDQPEMSFEVWGQELGLQAQDMISRMTKMDPLARPEIDDILAHLWWQEETAGCIVGVATGLCAFVCLGG</sequence>
<dbReference type="GO" id="GO:0005524">
    <property type="term" value="F:ATP binding"/>
    <property type="evidence" value="ECO:0007669"/>
    <property type="project" value="InterPro"/>
</dbReference>
<dbReference type="AlphaFoldDB" id="R0KN58"/>
<reference evidence="2 3" key="1">
    <citation type="journal article" date="2012" name="PLoS Pathog.">
        <title>Diverse lifestyles and strategies of plant pathogenesis encoded in the genomes of eighteen Dothideomycetes fungi.</title>
        <authorList>
            <person name="Ohm R.A."/>
            <person name="Feau N."/>
            <person name="Henrissat B."/>
            <person name="Schoch C.L."/>
            <person name="Horwitz B.A."/>
            <person name="Barry K.W."/>
            <person name="Condon B.J."/>
            <person name="Copeland A.C."/>
            <person name="Dhillon B."/>
            <person name="Glaser F."/>
            <person name="Hesse C.N."/>
            <person name="Kosti I."/>
            <person name="LaButti K."/>
            <person name="Lindquist E.A."/>
            <person name="Lucas S."/>
            <person name="Salamov A.A."/>
            <person name="Bradshaw R.E."/>
            <person name="Ciuffetti L."/>
            <person name="Hamelin R.C."/>
            <person name="Kema G.H.J."/>
            <person name="Lawrence C."/>
            <person name="Scott J.A."/>
            <person name="Spatafora J.W."/>
            <person name="Turgeon B.G."/>
            <person name="de Wit P.J.G.M."/>
            <person name="Zhong S."/>
            <person name="Goodwin S.B."/>
            <person name="Grigoriev I.V."/>
        </authorList>
    </citation>
    <scope>NUCLEOTIDE SEQUENCE [LARGE SCALE GENOMIC DNA]</scope>
    <source>
        <strain evidence="3">28A</strain>
    </source>
</reference>
<protein>
    <recommendedName>
        <fullName evidence="1">Protein kinase domain-containing protein</fullName>
    </recommendedName>
</protein>
<evidence type="ECO:0000313" key="3">
    <source>
        <dbReference type="Proteomes" id="UP000016935"/>
    </source>
</evidence>
<accession>R0KN58</accession>
<reference evidence="2 3" key="2">
    <citation type="journal article" date="2013" name="PLoS Genet.">
        <title>Comparative genome structure, secondary metabolite, and effector coding capacity across Cochliobolus pathogens.</title>
        <authorList>
            <person name="Condon B.J."/>
            <person name="Leng Y."/>
            <person name="Wu D."/>
            <person name="Bushley K.E."/>
            <person name="Ohm R.A."/>
            <person name="Otillar R."/>
            <person name="Martin J."/>
            <person name="Schackwitz W."/>
            <person name="Grimwood J."/>
            <person name="MohdZainudin N."/>
            <person name="Xue C."/>
            <person name="Wang R."/>
            <person name="Manning V.A."/>
            <person name="Dhillon B."/>
            <person name="Tu Z.J."/>
            <person name="Steffenson B.J."/>
            <person name="Salamov A."/>
            <person name="Sun H."/>
            <person name="Lowry S."/>
            <person name="LaButti K."/>
            <person name="Han J."/>
            <person name="Copeland A."/>
            <person name="Lindquist E."/>
            <person name="Barry K."/>
            <person name="Schmutz J."/>
            <person name="Baker S.E."/>
            <person name="Ciuffetti L.M."/>
            <person name="Grigoriev I.V."/>
            <person name="Zhong S."/>
            <person name="Turgeon B.G."/>
        </authorList>
    </citation>
    <scope>NUCLEOTIDE SEQUENCE [LARGE SCALE GENOMIC DNA]</scope>
    <source>
        <strain evidence="3">28A</strain>
    </source>
</reference>
<dbReference type="SMART" id="SM00220">
    <property type="entry name" value="S_TKc"/>
    <property type="match status" value="1"/>
</dbReference>
<dbReference type="Proteomes" id="UP000016935">
    <property type="component" value="Unassembled WGS sequence"/>
</dbReference>
<dbReference type="RefSeq" id="XP_008023155.1">
    <property type="nucleotide sequence ID" value="XM_008024964.1"/>
</dbReference>
<evidence type="ECO:0000259" key="1">
    <source>
        <dbReference type="PROSITE" id="PS50011"/>
    </source>
</evidence>
<dbReference type="GO" id="GO:0005634">
    <property type="term" value="C:nucleus"/>
    <property type="evidence" value="ECO:0007669"/>
    <property type="project" value="TreeGrafter"/>
</dbReference>
<dbReference type="GO" id="GO:0044773">
    <property type="term" value="P:mitotic DNA damage checkpoint signaling"/>
    <property type="evidence" value="ECO:0007669"/>
    <property type="project" value="TreeGrafter"/>
</dbReference>
<dbReference type="Pfam" id="PF00069">
    <property type="entry name" value="Pkinase"/>
    <property type="match status" value="1"/>
</dbReference>
<dbReference type="GO" id="GO:0004674">
    <property type="term" value="F:protein serine/threonine kinase activity"/>
    <property type="evidence" value="ECO:0007669"/>
    <property type="project" value="TreeGrafter"/>
</dbReference>
<dbReference type="PANTHER" id="PTHR44167:SF24">
    <property type="entry name" value="SERINE_THREONINE-PROTEIN KINASE CHK2"/>
    <property type="match status" value="1"/>
</dbReference>
<organism evidence="2 3">
    <name type="scientific">Exserohilum turcicum (strain 28A)</name>
    <name type="common">Northern leaf blight fungus</name>
    <name type="synonym">Setosphaeria turcica</name>
    <dbReference type="NCBI Taxonomy" id="671987"/>
    <lineage>
        <taxon>Eukaryota</taxon>
        <taxon>Fungi</taxon>
        <taxon>Dikarya</taxon>
        <taxon>Ascomycota</taxon>
        <taxon>Pezizomycotina</taxon>
        <taxon>Dothideomycetes</taxon>
        <taxon>Pleosporomycetidae</taxon>
        <taxon>Pleosporales</taxon>
        <taxon>Pleosporineae</taxon>
        <taxon>Pleosporaceae</taxon>
        <taxon>Exserohilum</taxon>
    </lineage>
</organism>
<proteinExistence type="predicted"/>
<dbReference type="STRING" id="671987.R0KN58"/>
<dbReference type="PROSITE" id="PS50011">
    <property type="entry name" value="PROTEIN_KINASE_DOM"/>
    <property type="match status" value="1"/>
</dbReference>
<dbReference type="Gene3D" id="1.10.510.10">
    <property type="entry name" value="Transferase(Phosphotransferase) domain 1"/>
    <property type="match status" value="1"/>
</dbReference>
<keyword evidence="3" id="KW-1185">Reference proteome</keyword>
<gene>
    <name evidence="2" type="ORF">SETTUDRAFT_104964</name>
</gene>
<name>R0KN58_EXST2</name>
<dbReference type="eggNOG" id="KOG0032">
    <property type="taxonomic scope" value="Eukaryota"/>
</dbReference>
<dbReference type="InterPro" id="IPR011009">
    <property type="entry name" value="Kinase-like_dom_sf"/>
</dbReference>
<dbReference type="EMBL" id="KB908515">
    <property type="protein sequence ID" value="EOA89357.1"/>
    <property type="molecule type" value="Genomic_DNA"/>
</dbReference>
<dbReference type="PANTHER" id="PTHR44167">
    <property type="entry name" value="OVARIAN-SPECIFIC SERINE/THREONINE-PROTEIN KINASE LOK-RELATED"/>
    <property type="match status" value="1"/>
</dbReference>
<dbReference type="OrthoDB" id="10252171at2759"/>
<dbReference type="GeneID" id="19395073"/>
<dbReference type="InterPro" id="IPR000719">
    <property type="entry name" value="Prot_kinase_dom"/>
</dbReference>
<dbReference type="HOGENOM" id="CLU_054430_1_1_1"/>
<dbReference type="GO" id="GO:0005737">
    <property type="term" value="C:cytoplasm"/>
    <property type="evidence" value="ECO:0007669"/>
    <property type="project" value="TreeGrafter"/>
</dbReference>